<geneLocation type="plasmid" evidence="1">
    <name>pPM48_125</name>
</geneLocation>
<dbReference type="AlphaFoldDB" id="A0A6M6A3G1"/>
<keyword evidence="1" id="KW-0614">Plasmid</keyword>
<geneLocation type="plasmid" evidence="2">
    <name>pPM48TC_125</name>
</geneLocation>
<reference evidence="1" key="1">
    <citation type="submission" date="2019-10" db="EMBL/GenBank/DDBJ databases">
        <title>Tracking microevolution events of conjugative virulence plasmid p15WZ-82_Vir during transmission.</title>
        <authorList>
            <person name="Yang X."/>
        </authorList>
    </citation>
    <scope>NUCLEOTIDE SEQUENCE</scope>
    <source>
        <strain evidence="1">PM48</strain>
        <strain evidence="2">PM48TC</strain>
        <plasmid evidence="1">pPM48_125</plasmid>
        <plasmid evidence="2">pPM48TC_125</plasmid>
    </source>
</reference>
<sequence>MRLVLIFRHKKAARAACQQVASFPESFPRQQISLFAIFITLAFM</sequence>
<evidence type="ECO:0000313" key="2">
    <source>
        <dbReference type="EMBL" id="QJX13543.1"/>
    </source>
</evidence>
<dbReference type="EMBL" id="MN543580">
    <property type="protein sequence ID" value="QJX12931.1"/>
    <property type="molecule type" value="Genomic_DNA"/>
</dbReference>
<proteinExistence type="predicted"/>
<dbReference type="EMBL" id="MN543583">
    <property type="protein sequence ID" value="QJX13543.1"/>
    <property type="molecule type" value="Genomic_DNA"/>
</dbReference>
<name>A0A6M6A3G1_KLEPN</name>
<evidence type="ECO:0000313" key="1">
    <source>
        <dbReference type="EMBL" id="QJX12931.1"/>
    </source>
</evidence>
<protein>
    <submittedName>
        <fullName evidence="1">Uncharacterized protein</fullName>
    </submittedName>
</protein>
<organism evidence="1">
    <name type="scientific">Klebsiella pneumoniae</name>
    <dbReference type="NCBI Taxonomy" id="573"/>
    <lineage>
        <taxon>Bacteria</taxon>
        <taxon>Pseudomonadati</taxon>
        <taxon>Pseudomonadota</taxon>
        <taxon>Gammaproteobacteria</taxon>
        <taxon>Enterobacterales</taxon>
        <taxon>Enterobacteriaceae</taxon>
        <taxon>Klebsiella/Raoultella group</taxon>
        <taxon>Klebsiella</taxon>
        <taxon>Klebsiella pneumoniae complex</taxon>
    </lineage>
</organism>
<accession>A0A6M6A3G1</accession>